<dbReference type="Pfam" id="PF13181">
    <property type="entry name" value="TPR_8"/>
    <property type="match status" value="1"/>
</dbReference>
<dbReference type="GO" id="GO:0000956">
    <property type="term" value="P:nuclear-transcribed mRNA catabolic process"/>
    <property type="evidence" value="ECO:0000318"/>
    <property type="project" value="GO_Central"/>
</dbReference>
<dbReference type="PaxDb" id="6239-Y47A7.1"/>
<dbReference type="EMBL" id="BX284605">
    <property type="protein sequence ID" value="CCD62727.1"/>
    <property type="molecule type" value="Genomic_DNA"/>
</dbReference>
<dbReference type="InterPro" id="IPR011990">
    <property type="entry name" value="TPR-like_helical_dom_sf"/>
</dbReference>
<dbReference type="Reactome" id="R-CEL-429958">
    <property type="pathway name" value="mRNA decay by 3' to 5' exoribonuclease"/>
</dbReference>
<dbReference type="PeptideAtlas" id="Q9BKR2"/>
<dbReference type="Gene3D" id="1.25.40.10">
    <property type="entry name" value="Tetratricopeptide repeat domain"/>
    <property type="match status" value="2"/>
</dbReference>
<feature type="coiled-coil region" evidence="4">
    <location>
        <begin position="1079"/>
        <end position="1109"/>
    </location>
</feature>
<keyword evidence="4" id="KW-0175">Coiled coil</keyword>
<dbReference type="RefSeq" id="NP_504395.2">
    <property type="nucleotide sequence ID" value="NM_071994.4"/>
</dbReference>
<dbReference type="Bgee" id="WBGene00021613">
    <property type="expression patterns" value="Expressed in adult organism and 3 other cell types or tissues"/>
</dbReference>
<dbReference type="GeneID" id="178907"/>
<protein>
    <submittedName>
        <fullName evidence="5">TPR_REGION domain-containing protein</fullName>
    </submittedName>
</protein>
<evidence type="ECO:0000256" key="3">
    <source>
        <dbReference type="PROSITE-ProRule" id="PRU00339"/>
    </source>
</evidence>
<dbReference type="WormBase" id="Y47A7.1">
    <property type="protein sequence ID" value="CE31118"/>
    <property type="gene ID" value="WBGene00021613"/>
    <property type="gene designation" value="ttc-37"/>
</dbReference>
<dbReference type="KEGG" id="cel:CELE_Y47A7.1"/>
<sequence length="1114" mass="126680">MGDLKDDLKSAASLLKSGENEKVIELLNKYTESSDYRVFCFIALAYSNNADFTNSYKMYRKAVDIDESNPMAWKGLFKLFEVESCTPPDQFSIRICEFMQNQGEEKKEQAAQARRRISVELKLWPEILENFDVLNFNTDSLNLRKIIQDLSSTGETAQMLLEKSFQALEKLNMLENDESSMMAYCKFTKSMDSVIQLVNQHKDAVKDDWVQRKLLENSCKEFFETKKFPDFVRLVSCASSSTMDVLTALKENDIPSALEALECVTDHSVYPDCLLYVGLLAEVENWEAVEKLSRSIMQIQPSSTCDGWIARAVLEINPESFEKLNNLGALPNPEFAVENLKLAFFSGNNEKIDKLLSLYEANTEIGIILRLVNVLLSKESVSQEHVELAEQLSKESSRELVLAAEIRLRAGLDANTLLVKAAKLNVRCSRAFFLLGNSIAKKNLTKAKSLLERTIQIRPGNEEYTRALYEVLSMKNASAEARVEVLKSFMSTRRSRQKPFWLADALSTIYLEMNNISDAIDELQQMVRLHKENKSVWARLADAYTRKGHLRAAVSSYAELADMDGCHEFTISITRVLIQLREYDEALEKLAEFRQRIAEQNLECCSETSIVLDFTEAEIRLNLHETTNGEHKFVHLKEALRLLTRCIDEEGSSKYSIVFKHLGDVLLTISKYAERVIPLFEIEEKWKVTTPLECVTKSASFYMAVLRFQNNDALAWYDVSVALLAQFKLEKVPEILTKVQRMLQHALSLTSVESLLSSIWTLLAEAKRLAEQPASHQLHCLSRALQLNKANDSAWLKVAVLCLEMGMINESSRVLEQTIKYNPQNADAWCTWAQTAHLQGDAHEALAMFRQALFVRPTPAAVVGYSTYLCDSLKKKPARFDSATAALDFESIIDLKDLASADEKVLYHLGLLADLFGWYPQSLECFEICGKLNVTSEIELAKIKSSILYPDEHLNKIKKTTPANSRIGGMMNLGRDDCFAFLTAEMDVYRDLYRFIEQDDAVAFRKLYLGCVKGISVPLFISGLIIRKVNLSTEFIRAIHDALPRHELVDYFPTVLPEGMDNGLRHLEQDGEEPFRYSHRSAHRLLDELKRLRTEVEEENATKIATSNEEETVE</sequence>
<dbReference type="OMA" id="IRMYPEA"/>
<proteinExistence type="evidence at protein level"/>
<dbReference type="Proteomes" id="UP000001940">
    <property type="component" value="Chromosome V"/>
</dbReference>
<dbReference type="UCSC" id="Y47A7.1">
    <property type="organism name" value="c. elegans"/>
</dbReference>
<keyword evidence="1" id="KW-0677">Repeat</keyword>
<dbReference type="HOGENOM" id="CLU_305489_0_0_1"/>
<dbReference type="AlphaFoldDB" id="Q9BKR2"/>
<evidence type="ECO:0000256" key="4">
    <source>
        <dbReference type="SAM" id="Coils"/>
    </source>
</evidence>
<name>Q9BKR2_CAEEL</name>
<dbReference type="PANTHER" id="PTHR15704:SF7">
    <property type="entry name" value="SUPERKILLER COMPLEX PROTEIN 3"/>
    <property type="match status" value="1"/>
</dbReference>
<keyword evidence="2 3" id="KW-0802">TPR repeat</keyword>
<dbReference type="Pfam" id="PF13432">
    <property type="entry name" value="TPR_16"/>
    <property type="match status" value="1"/>
</dbReference>
<dbReference type="eggNOG" id="KOG1127">
    <property type="taxonomic scope" value="Eukaryota"/>
</dbReference>
<gene>
    <name evidence="5 7" type="primary">ttc-37</name>
    <name evidence="5" type="ORF">CELE_Y47A7.1</name>
    <name evidence="7" type="ORF">Y47A7.1</name>
</gene>
<keyword evidence="8" id="KW-1267">Proteomics identification</keyword>
<feature type="repeat" description="TPR" evidence="3">
    <location>
        <begin position="36"/>
        <end position="69"/>
    </location>
</feature>
<dbReference type="SMR" id="Q9BKR2"/>
<dbReference type="PROSITE" id="PS50005">
    <property type="entry name" value="TPR"/>
    <property type="match status" value="1"/>
</dbReference>
<reference evidence="5 6" key="1">
    <citation type="journal article" date="1998" name="Science">
        <title>Genome sequence of the nematode C. elegans: a platform for investigating biology.</title>
        <authorList>
            <consortium name="The C. elegans sequencing consortium"/>
            <person name="Sulson J.E."/>
            <person name="Waterston R."/>
        </authorList>
    </citation>
    <scope>NUCLEOTIDE SEQUENCE [LARGE SCALE GENOMIC DNA]</scope>
    <source>
        <strain evidence="5 6">Bristol N2</strain>
    </source>
</reference>
<dbReference type="InterPro" id="IPR019734">
    <property type="entry name" value="TPR_rpt"/>
</dbReference>
<organism evidence="5 6">
    <name type="scientific">Caenorhabditis elegans</name>
    <dbReference type="NCBI Taxonomy" id="6239"/>
    <lineage>
        <taxon>Eukaryota</taxon>
        <taxon>Metazoa</taxon>
        <taxon>Ecdysozoa</taxon>
        <taxon>Nematoda</taxon>
        <taxon>Chromadorea</taxon>
        <taxon>Rhabditida</taxon>
        <taxon>Rhabditina</taxon>
        <taxon>Rhabditomorpha</taxon>
        <taxon>Rhabditoidea</taxon>
        <taxon>Rhabditidae</taxon>
        <taxon>Peloderinae</taxon>
        <taxon>Caenorhabditis</taxon>
    </lineage>
</organism>
<dbReference type="InParanoid" id="Q9BKR2"/>
<evidence type="ECO:0000313" key="6">
    <source>
        <dbReference type="Proteomes" id="UP000001940"/>
    </source>
</evidence>
<evidence type="ECO:0000313" key="7">
    <source>
        <dbReference type="WormBase" id="Y47A7.1"/>
    </source>
</evidence>
<dbReference type="SMART" id="SM00028">
    <property type="entry name" value="TPR"/>
    <property type="match status" value="5"/>
</dbReference>
<dbReference type="CTD" id="178907"/>
<accession>Q9BKR2</accession>
<dbReference type="GO" id="GO:0055087">
    <property type="term" value="C:Ski complex"/>
    <property type="evidence" value="ECO:0000318"/>
    <property type="project" value="GO_Central"/>
</dbReference>
<keyword evidence="6" id="KW-1185">Reference proteome</keyword>
<dbReference type="PANTHER" id="PTHR15704">
    <property type="entry name" value="SUPERKILLER 3 PROTEIN-RELATED"/>
    <property type="match status" value="1"/>
</dbReference>
<dbReference type="AGR" id="WB:WBGene00021613"/>
<dbReference type="FunCoup" id="Q9BKR2">
    <property type="interactions" value="2072"/>
</dbReference>
<evidence type="ECO:0000256" key="1">
    <source>
        <dbReference type="ARBA" id="ARBA00022737"/>
    </source>
</evidence>
<dbReference type="SUPFAM" id="SSF48452">
    <property type="entry name" value="TPR-like"/>
    <property type="match status" value="2"/>
</dbReference>
<dbReference type="PhylomeDB" id="Q9BKR2"/>
<evidence type="ECO:0007829" key="8">
    <source>
        <dbReference type="PeptideAtlas" id="Q9BKR2"/>
    </source>
</evidence>
<evidence type="ECO:0000313" key="5">
    <source>
        <dbReference type="EMBL" id="CCD62727.1"/>
    </source>
</evidence>
<dbReference type="OrthoDB" id="421075at2759"/>
<dbReference type="InterPro" id="IPR039226">
    <property type="entry name" value="Ski3/TTC37"/>
</dbReference>
<dbReference type="STRING" id="6239.Y47A7.1.1"/>
<evidence type="ECO:0000256" key="2">
    <source>
        <dbReference type="ARBA" id="ARBA00022803"/>
    </source>
</evidence>